<reference evidence="3 4" key="1">
    <citation type="submission" date="2024-10" db="EMBL/GenBank/DDBJ databases">
        <authorList>
            <person name="Kim D."/>
        </authorList>
    </citation>
    <scope>NUCLEOTIDE SEQUENCE [LARGE SCALE GENOMIC DNA]</scope>
    <source>
        <strain evidence="3">BH-2024</strain>
    </source>
</reference>
<sequence>MFGNQEEKRNVDDKGRLKFCGATAMIKYLKDIFELMVPMKRVPKIFEPKGPKNCDYVFRIVQNRLPLAFIAMLRDVASWPGGTLVRIGDRFLCGGGMGQISEIERYLTYGERIVIPSSLRNNILKSLHFAHPGIVRMQAIARNHVYWPGIDSEIERVVKQCEECHSASKNPTNANLQPWKGANGVFERIHIDFAVPCADGQTYLVLVDAYSKWPEVWQMERTSSQLTILENFKQFQGQ</sequence>
<dbReference type="Gene3D" id="1.10.340.70">
    <property type="match status" value="1"/>
</dbReference>
<evidence type="ECO:0000313" key="4">
    <source>
        <dbReference type="Proteomes" id="UP001620626"/>
    </source>
</evidence>
<organism evidence="3 4">
    <name type="scientific">Heterodera trifolii</name>
    <dbReference type="NCBI Taxonomy" id="157864"/>
    <lineage>
        <taxon>Eukaryota</taxon>
        <taxon>Metazoa</taxon>
        <taxon>Ecdysozoa</taxon>
        <taxon>Nematoda</taxon>
        <taxon>Chromadorea</taxon>
        <taxon>Rhabditida</taxon>
        <taxon>Tylenchina</taxon>
        <taxon>Tylenchomorpha</taxon>
        <taxon>Tylenchoidea</taxon>
        <taxon>Heteroderidae</taxon>
        <taxon>Heteroderinae</taxon>
        <taxon>Heterodera</taxon>
    </lineage>
</organism>
<dbReference type="InterPro" id="IPR050951">
    <property type="entry name" value="Retrovirus_Pol_polyprotein"/>
</dbReference>
<comment type="caution">
    <text evidence="3">The sequence shown here is derived from an EMBL/GenBank/DDBJ whole genome shotgun (WGS) entry which is preliminary data.</text>
</comment>
<feature type="domain" description="Integrase zinc-binding" evidence="2">
    <location>
        <begin position="115"/>
        <end position="168"/>
    </location>
</feature>
<dbReference type="FunFam" id="1.10.340.70:FF:000003">
    <property type="entry name" value="Protein CBG25708"/>
    <property type="match status" value="1"/>
</dbReference>
<protein>
    <recommendedName>
        <fullName evidence="1">RNA-directed DNA polymerase</fullName>
        <ecNumber evidence="1">2.7.7.49</ecNumber>
    </recommendedName>
</protein>
<dbReference type="PANTHER" id="PTHR37984">
    <property type="entry name" value="PROTEIN CBG26694"/>
    <property type="match status" value="1"/>
</dbReference>
<name>A0ABD2LSI8_9BILA</name>
<dbReference type="Gene3D" id="3.30.420.10">
    <property type="entry name" value="Ribonuclease H-like superfamily/Ribonuclease H"/>
    <property type="match status" value="1"/>
</dbReference>
<accession>A0ABD2LSI8</accession>
<keyword evidence="4" id="KW-1185">Reference proteome</keyword>
<dbReference type="Proteomes" id="UP001620626">
    <property type="component" value="Unassembled WGS sequence"/>
</dbReference>
<dbReference type="InterPro" id="IPR036397">
    <property type="entry name" value="RNaseH_sf"/>
</dbReference>
<dbReference type="EMBL" id="JBICBT010000314">
    <property type="protein sequence ID" value="KAL3117610.1"/>
    <property type="molecule type" value="Genomic_DNA"/>
</dbReference>
<dbReference type="InterPro" id="IPR041588">
    <property type="entry name" value="Integrase_H2C2"/>
</dbReference>
<dbReference type="AlphaFoldDB" id="A0ABD2LSI8"/>
<evidence type="ECO:0000259" key="2">
    <source>
        <dbReference type="Pfam" id="PF17921"/>
    </source>
</evidence>
<dbReference type="PANTHER" id="PTHR37984:SF5">
    <property type="entry name" value="PROTEIN NYNRIN-LIKE"/>
    <property type="match status" value="1"/>
</dbReference>
<proteinExistence type="predicted"/>
<evidence type="ECO:0000313" key="3">
    <source>
        <dbReference type="EMBL" id="KAL3117610.1"/>
    </source>
</evidence>
<evidence type="ECO:0000256" key="1">
    <source>
        <dbReference type="ARBA" id="ARBA00012493"/>
    </source>
</evidence>
<dbReference type="Pfam" id="PF17921">
    <property type="entry name" value="Integrase_H2C2"/>
    <property type="match status" value="1"/>
</dbReference>
<gene>
    <name evidence="3" type="ORF">niasHT_003269</name>
</gene>
<dbReference type="GO" id="GO:0003964">
    <property type="term" value="F:RNA-directed DNA polymerase activity"/>
    <property type="evidence" value="ECO:0007669"/>
    <property type="project" value="UniProtKB-EC"/>
</dbReference>
<dbReference type="EC" id="2.7.7.49" evidence="1"/>